<keyword evidence="1" id="KW-0812">Transmembrane</keyword>
<gene>
    <name evidence="3" type="ORF">ACFSNC_10145</name>
</gene>
<organism evidence="3 4">
    <name type="scientific">Ancylobacter oerskovii</name>
    <dbReference type="NCBI Taxonomy" id="459519"/>
    <lineage>
        <taxon>Bacteria</taxon>
        <taxon>Pseudomonadati</taxon>
        <taxon>Pseudomonadota</taxon>
        <taxon>Alphaproteobacteria</taxon>
        <taxon>Hyphomicrobiales</taxon>
        <taxon>Xanthobacteraceae</taxon>
        <taxon>Ancylobacter</taxon>
    </lineage>
</organism>
<feature type="transmembrane region" description="Helical" evidence="1">
    <location>
        <begin position="124"/>
        <end position="141"/>
    </location>
</feature>
<accession>A0ABW4YWQ8</accession>
<evidence type="ECO:0000256" key="2">
    <source>
        <dbReference type="SAM" id="SignalP"/>
    </source>
</evidence>
<name>A0ABW4YWQ8_9HYPH</name>
<protein>
    <submittedName>
        <fullName evidence="3">HupE/UreJ family protein</fullName>
    </submittedName>
</protein>
<feature type="chain" id="PRO_5046087257" evidence="2">
    <location>
        <begin position="32"/>
        <end position="208"/>
    </location>
</feature>
<evidence type="ECO:0000256" key="1">
    <source>
        <dbReference type="SAM" id="Phobius"/>
    </source>
</evidence>
<evidence type="ECO:0000313" key="4">
    <source>
        <dbReference type="Proteomes" id="UP001597299"/>
    </source>
</evidence>
<evidence type="ECO:0000313" key="3">
    <source>
        <dbReference type="EMBL" id="MFD2140760.1"/>
    </source>
</evidence>
<proteinExistence type="predicted"/>
<dbReference type="Pfam" id="PF04955">
    <property type="entry name" value="HupE_UreJ"/>
    <property type="match status" value="1"/>
</dbReference>
<feature type="transmembrane region" description="Helical" evidence="1">
    <location>
        <begin position="72"/>
        <end position="93"/>
    </location>
</feature>
<dbReference type="Proteomes" id="UP001597299">
    <property type="component" value="Unassembled WGS sequence"/>
</dbReference>
<sequence length="208" mass="20580">MSNAVSTRLRRHTARAALAAGFALVPALAFAHPGHGEAAGLVHGFLHPIGGLDHVLAMVAVGIFAAQLGGRAIWAVPATFVALMAAGGALGMWGVDLPFVELGIVGSIVALGLVVALGWKNAPLGAAMALVGFFAVFHGHAHGTEMPTDASGLAYAAGFLAATTVLHLAGIGIGLALGKLGETRAPRLTQALGAVVAVAGLGLLSGVI</sequence>
<feature type="transmembrane region" description="Helical" evidence="1">
    <location>
        <begin position="153"/>
        <end position="176"/>
    </location>
</feature>
<dbReference type="InterPro" id="IPR007038">
    <property type="entry name" value="HupE_UreJ"/>
</dbReference>
<dbReference type="RefSeq" id="WP_213350704.1">
    <property type="nucleotide sequence ID" value="NZ_JAHBGB010000002.1"/>
</dbReference>
<keyword evidence="2" id="KW-0732">Signal</keyword>
<feature type="signal peptide" evidence="2">
    <location>
        <begin position="1"/>
        <end position="31"/>
    </location>
</feature>
<keyword evidence="1" id="KW-0472">Membrane</keyword>
<feature type="transmembrane region" description="Helical" evidence="1">
    <location>
        <begin position="45"/>
        <end position="65"/>
    </location>
</feature>
<keyword evidence="4" id="KW-1185">Reference proteome</keyword>
<keyword evidence="1" id="KW-1133">Transmembrane helix</keyword>
<feature type="transmembrane region" description="Helical" evidence="1">
    <location>
        <begin position="99"/>
        <end position="117"/>
    </location>
</feature>
<dbReference type="PIRSF" id="PIRSF016919">
    <property type="entry name" value="HupE_UreJ"/>
    <property type="match status" value="1"/>
</dbReference>
<reference evidence="4" key="1">
    <citation type="journal article" date="2019" name="Int. J. Syst. Evol. Microbiol.">
        <title>The Global Catalogue of Microorganisms (GCM) 10K type strain sequencing project: providing services to taxonomists for standard genome sequencing and annotation.</title>
        <authorList>
            <consortium name="The Broad Institute Genomics Platform"/>
            <consortium name="The Broad Institute Genome Sequencing Center for Infectious Disease"/>
            <person name="Wu L."/>
            <person name="Ma J."/>
        </authorList>
    </citation>
    <scope>NUCLEOTIDE SEQUENCE [LARGE SCALE GENOMIC DNA]</scope>
    <source>
        <strain evidence="4">CCM 7435</strain>
    </source>
</reference>
<feature type="transmembrane region" description="Helical" evidence="1">
    <location>
        <begin position="188"/>
        <end position="207"/>
    </location>
</feature>
<dbReference type="EMBL" id="JBHUHD010000001">
    <property type="protein sequence ID" value="MFD2140760.1"/>
    <property type="molecule type" value="Genomic_DNA"/>
</dbReference>
<comment type="caution">
    <text evidence="3">The sequence shown here is derived from an EMBL/GenBank/DDBJ whole genome shotgun (WGS) entry which is preliminary data.</text>
</comment>